<gene>
    <name evidence="2" type="ORF">H8E79_01965</name>
</gene>
<dbReference type="AlphaFoldDB" id="A0A8J6N8F1"/>
<organism evidence="2 3">
    <name type="scientific">Candidatus Desulfatifera sulfidica</name>
    <dbReference type="NCBI Taxonomy" id="2841691"/>
    <lineage>
        <taxon>Bacteria</taxon>
        <taxon>Pseudomonadati</taxon>
        <taxon>Thermodesulfobacteriota</taxon>
        <taxon>Desulfobulbia</taxon>
        <taxon>Desulfobulbales</taxon>
        <taxon>Desulfobulbaceae</taxon>
        <taxon>Candidatus Desulfatifera</taxon>
    </lineage>
</organism>
<evidence type="ECO:0000259" key="1">
    <source>
        <dbReference type="Pfam" id="PF18505"/>
    </source>
</evidence>
<protein>
    <submittedName>
        <fullName evidence="2">AF1514 family protein</fullName>
    </submittedName>
</protein>
<dbReference type="Pfam" id="PF18505">
    <property type="entry name" value="DUF5619"/>
    <property type="match status" value="1"/>
</dbReference>
<reference evidence="2 3" key="1">
    <citation type="submission" date="2020-08" db="EMBL/GenBank/DDBJ databases">
        <title>Bridging the membrane lipid divide: bacteria of the FCB group superphylum have the potential to synthesize archaeal ether lipids.</title>
        <authorList>
            <person name="Villanueva L."/>
            <person name="Von Meijenfeldt F.A.B."/>
            <person name="Westbye A.B."/>
            <person name="Yadav S."/>
            <person name="Hopmans E.C."/>
            <person name="Dutilh B.E."/>
            <person name="Sinninghe Damste J.S."/>
        </authorList>
    </citation>
    <scope>NUCLEOTIDE SEQUENCE [LARGE SCALE GENOMIC DNA]</scope>
    <source>
        <strain evidence="2">NIOZ-UU81</strain>
    </source>
</reference>
<feature type="domain" description="DUF5619" evidence="1">
    <location>
        <begin position="1"/>
        <end position="85"/>
    </location>
</feature>
<dbReference type="Proteomes" id="UP000599024">
    <property type="component" value="Unassembled WGS sequence"/>
</dbReference>
<name>A0A8J6N8F1_9BACT</name>
<evidence type="ECO:0000313" key="2">
    <source>
        <dbReference type="EMBL" id="MBC8207916.1"/>
    </source>
</evidence>
<comment type="caution">
    <text evidence="2">The sequence shown here is derived from an EMBL/GenBank/DDBJ whole genome shotgun (WGS) entry which is preliminary data.</text>
</comment>
<evidence type="ECO:0000313" key="3">
    <source>
        <dbReference type="Proteomes" id="UP000599024"/>
    </source>
</evidence>
<sequence length="86" mass="10129">MEQIDFRISGYEIDFELARGMTRLLAERDNEFATLVAWCDREKGVHSPQCLKCEIKGEPGWEVYGRNHEGRLRISIDDDRFVFIYS</sequence>
<dbReference type="EMBL" id="JACNLK010000022">
    <property type="protein sequence ID" value="MBC8207916.1"/>
    <property type="molecule type" value="Genomic_DNA"/>
</dbReference>
<dbReference type="Gene3D" id="3.30.1490.340">
    <property type="match status" value="1"/>
</dbReference>
<dbReference type="InterPro" id="IPR041145">
    <property type="entry name" value="DUF5619"/>
</dbReference>
<proteinExistence type="predicted"/>
<accession>A0A8J6N8F1</accession>